<dbReference type="EMBL" id="JACVVK020000306">
    <property type="protein sequence ID" value="KAK7479289.1"/>
    <property type="molecule type" value="Genomic_DNA"/>
</dbReference>
<keyword evidence="3" id="KW-1185">Reference proteome</keyword>
<feature type="chain" id="PRO_5044805384" description="Amine oxidase" evidence="1">
    <location>
        <begin position="18"/>
        <end position="192"/>
    </location>
</feature>
<evidence type="ECO:0000313" key="2">
    <source>
        <dbReference type="EMBL" id="KAK7479289.1"/>
    </source>
</evidence>
<protein>
    <recommendedName>
        <fullName evidence="4">Amine oxidase</fullName>
    </recommendedName>
</protein>
<gene>
    <name evidence="2" type="ORF">BaRGS_00029459</name>
</gene>
<dbReference type="Proteomes" id="UP001519460">
    <property type="component" value="Unassembled WGS sequence"/>
</dbReference>
<comment type="caution">
    <text evidence="2">The sequence shown here is derived from an EMBL/GenBank/DDBJ whole genome shotgun (WGS) entry which is preliminary data.</text>
</comment>
<proteinExistence type="predicted"/>
<reference evidence="2 3" key="1">
    <citation type="journal article" date="2023" name="Sci. Data">
        <title>Genome assembly of the Korean intertidal mud-creeper Batillaria attramentaria.</title>
        <authorList>
            <person name="Patra A.K."/>
            <person name="Ho P.T."/>
            <person name="Jun S."/>
            <person name="Lee S.J."/>
            <person name="Kim Y."/>
            <person name="Won Y.J."/>
        </authorList>
    </citation>
    <scope>NUCLEOTIDE SEQUENCE [LARGE SCALE GENOMIC DNA]</scope>
    <source>
        <strain evidence="2">Wonlab-2016</strain>
    </source>
</reference>
<organism evidence="2 3">
    <name type="scientific">Batillaria attramentaria</name>
    <dbReference type="NCBI Taxonomy" id="370345"/>
    <lineage>
        <taxon>Eukaryota</taxon>
        <taxon>Metazoa</taxon>
        <taxon>Spiralia</taxon>
        <taxon>Lophotrochozoa</taxon>
        <taxon>Mollusca</taxon>
        <taxon>Gastropoda</taxon>
        <taxon>Caenogastropoda</taxon>
        <taxon>Sorbeoconcha</taxon>
        <taxon>Cerithioidea</taxon>
        <taxon>Batillariidae</taxon>
        <taxon>Batillaria</taxon>
    </lineage>
</organism>
<evidence type="ECO:0000256" key="1">
    <source>
        <dbReference type="SAM" id="SignalP"/>
    </source>
</evidence>
<evidence type="ECO:0008006" key="4">
    <source>
        <dbReference type="Google" id="ProtNLM"/>
    </source>
</evidence>
<feature type="signal peptide" evidence="1">
    <location>
        <begin position="1"/>
        <end position="17"/>
    </location>
</feature>
<accession>A0ABD0JX12</accession>
<dbReference type="AlphaFoldDB" id="A0ABD0JX12"/>
<name>A0ABD0JX12_9CAEN</name>
<keyword evidence="1" id="KW-0732">Signal</keyword>
<evidence type="ECO:0000313" key="3">
    <source>
        <dbReference type="Proteomes" id="UP001519460"/>
    </source>
</evidence>
<sequence>MLTVCFTLLVAPLLVLADKELLLQIVTTNAPTAEVLAAYGGVKIVYGAKFVGERRYVFVVKYDGANPPVDMPFPDDAVVMSDAIVDQATYFSFYDVDFPTGCPELSNDNLHFIERKSADDMHTMLKTHYERVAKMPPYGPASVFMSVAPIPHKDYFFKNWNAANITSILGKNADALGGPGELSITARRIVQI</sequence>